<comment type="function">
    <text evidence="13">Specific in hydrolyzing the terminal glycosidic bond of polygalacturonic acid and oligogalacturonates.</text>
</comment>
<reference evidence="19 20" key="1">
    <citation type="journal article" date="2015" name="Fungal Genet. Biol.">
        <title>Evolution of novel wood decay mechanisms in Agaricales revealed by the genome sequences of Fistulina hepatica and Cylindrobasidium torrendii.</title>
        <authorList>
            <person name="Floudas D."/>
            <person name="Held B.W."/>
            <person name="Riley R."/>
            <person name="Nagy L.G."/>
            <person name="Koehler G."/>
            <person name="Ransdell A.S."/>
            <person name="Younus H."/>
            <person name="Chow J."/>
            <person name="Chiniquy J."/>
            <person name="Lipzen A."/>
            <person name="Tritt A."/>
            <person name="Sun H."/>
            <person name="Haridas S."/>
            <person name="LaButti K."/>
            <person name="Ohm R.A."/>
            <person name="Kues U."/>
            <person name="Blanchette R.A."/>
            <person name="Grigoriev I.V."/>
            <person name="Minto R.E."/>
            <person name="Hibbett D.S."/>
        </authorList>
    </citation>
    <scope>NUCLEOTIDE SEQUENCE [LARGE SCALE GENOMIC DNA]</scope>
    <source>
        <strain evidence="19 20">FP15055 ss-10</strain>
    </source>
</reference>
<dbReference type="SUPFAM" id="SSF51126">
    <property type="entry name" value="Pectin lyase-like"/>
    <property type="match status" value="1"/>
</dbReference>
<evidence type="ECO:0000256" key="1">
    <source>
        <dbReference type="ARBA" id="ARBA00004613"/>
    </source>
</evidence>
<dbReference type="InterPro" id="IPR000743">
    <property type="entry name" value="Glyco_hydro_28"/>
</dbReference>
<evidence type="ECO:0000256" key="11">
    <source>
        <dbReference type="ARBA" id="ARBA00023316"/>
    </source>
</evidence>
<evidence type="ECO:0000256" key="14">
    <source>
        <dbReference type="ARBA" id="ARBA00038933"/>
    </source>
</evidence>
<dbReference type="InterPro" id="IPR012334">
    <property type="entry name" value="Pectin_lyas_fold"/>
</dbReference>
<dbReference type="InterPro" id="IPR011050">
    <property type="entry name" value="Pectin_lyase_fold/virulence"/>
</dbReference>
<evidence type="ECO:0000256" key="8">
    <source>
        <dbReference type="ARBA" id="ARBA00023180"/>
    </source>
</evidence>
<sequence>MLVLSLLLSGFSASAYAAVVVRQDACTLSASGGDDAPAFLEATAACATVTIPAGTTLNISSPLGMTGLNGVTINLQGTVKFNDDVAYWSDNAFRYDFQDQYSFWELGGTDVVLTGGGTLDGNGQAWYDAFDEDSTTPRPIILVITGGAGIRVENIAMIDSPEWFNLITDSSDVTFDNLTITASENSHNTDGWNVYRSDTVSILNSVIINGDDCVAFKPNATNVLVSNLDCTGSHGISVGSLGQYAGLYDIVENVTAIDIVMKDAQNGARIKAWAGSDVGSGIVRNITFTNFTMENVDNPIVIDQCYFSEDVCDEYPSNTYIENIYFNGVTGTASGSTVASLMCSPDNRCSNINVNDVTLQAGDGGDAKFECQNVVVAGNSATLFGECAST</sequence>
<keyword evidence="11" id="KW-0961">Cell wall biogenesis/degradation</keyword>
<evidence type="ECO:0000256" key="4">
    <source>
        <dbReference type="ARBA" id="ARBA00022729"/>
    </source>
</evidence>
<evidence type="ECO:0000256" key="17">
    <source>
        <dbReference type="RuleBase" id="RU361169"/>
    </source>
</evidence>
<accession>A0A0D7BH79</accession>
<feature type="chain" id="PRO_5002317069" description="galacturonan 1,4-alpha-galacturonidase" evidence="18">
    <location>
        <begin position="18"/>
        <end position="390"/>
    </location>
</feature>
<dbReference type="GO" id="GO:0004650">
    <property type="term" value="F:polygalacturonase activity"/>
    <property type="evidence" value="ECO:0007669"/>
    <property type="project" value="InterPro"/>
</dbReference>
<evidence type="ECO:0000256" key="9">
    <source>
        <dbReference type="ARBA" id="ARBA00023277"/>
    </source>
</evidence>
<evidence type="ECO:0000256" key="5">
    <source>
        <dbReference type="ARBA" id="ARBA00022737"/>
    </source>
</evidence>
<keyword evidence="20" id="KW-1185">Reference proteome</keyword>
<evidence type="ECO:0000256" key="2">
    <source>
        <dbReference type="ARBA" id="ARBA00008834"/>
    </source>
</evidence>
<dbReference type="Pfam" id="PF00295">
    <property type="entry name" value="Glyco_hydro_28"/>
    <property type="match status" value="1"/>
</dbReference>
<gene>
    <name evidence="19" type="ORF">CYLTODRAFT_350460</name>
</gene>
<keyword evidence="12" id="KW-0624">Polysaccharide degradation</keyword>
<proteinExistence type="inferred from homology"/>
<dbReference type="SMART" id="SM00710">
    <property type="entry name" value="PbH1"/>
    <property type="match status" value="6"/>
</dbReference>
<evidence type="ECO:0000256" key="15">
    <source>
        <dbReference type="ARBA" id="ARBA00048766"/>
    </source>
</evidence>
<dbReference type="Gene3D" id="2.160.20.10">
    <property type="entry name" value="Single-stranded right-handed beta-helix, Pectin lyase-like"/>
    <property type="match status" value="1"/>
</dbReference>
<dbReference type="GO" id="GO:0071555">
    <property type="term" value="P:cell wall organization"/>
    <property type="evidence" value="ECO:0007669"/>
    <property type="project" value="UniProtKB-KW"/>
</dbReference>
<dbReference type="InterPro" id="IPR006626">
    <property type="entry name" value="PbH1"/>
</dbReference>
<comment type="similarity">
    <text evidence="2 17">Belongs to the glycosyl hydrolase 28 family.</text>
</comment>
<feature type="signal peptide" evidence="18">
    <location>
        <begin position="1"/>
        <end position="17"/>
    </location>
</feature>
<evidence type="ECO:0000256" key="13">
    <source>
        <dbReference type="ARBA" id="ARBA00037312"/>
    </source>
</evidence>
<dbReference type="STRING" id="1314674.A0A0D7BH79"/>
<evidence type="ECO:0000256" key="10">
    <source>
        <dbReference type="ARBA" id="ARBA00023295"/>
    </source>
</evidence>
<protein>
    <recommendedName>
        <fullName evidence="14">galacturonan 1,4-alpha-galacturonidase</fullName>
        <ecNumber evidence="14">3.2.1.67</ecNumber>
    </recommendedName>
</protein>
<dbReference type="AlphaFoldDB" id="A0A0D7BH79"/>
<evidence type="ECO:0000256" key="12">
    <source>
        <dbReference type="ARBA" id="ARBA00023326"/>
    </source>
</evidence>
<organism evidence="19 20">
    <name type="scientific">Cylindrobasidium torrendii FP15055 ss-10</name>
    <dbReference type="NCBI Taxonomy" id="1314674"/>
    <lineage>
        <taxon>Eukaryota</taxon>
        <taxon>Fungi</taxon>
        <taxon>Dikarya</taxon>
        <taxon>Basidiomycota</taxon>
        <taxon>Agaricomycotina</taxon>
        <taxon>Agaricomycetes</taxon>
        <taxon>Agaricomycetidae</taxon>
        <taxon>Agaricales</taxon>
        <taxon>Marasmiineae</taxon>
        <taxon>Physalacriaceae</taxon>
        <taxon>Cylindrobasidium</taxon>
    </lineage>
</organism>
<comment type="catalytic activity">
    <reaction evidence="15">
        <text>[(1-&gt;4)-alpha-D-galacturonosyl](n) + H2O = alpha-D-galacturonate + [(1-&gt;4)-alpha-D-galacturonosyl](n-1)</text>
        <dbReference type="Rhea" id="RHEA:14117"/>
        <dbReference type="Rhea" id="RHEA-COMP:14570"/>
        <dbReference type="Rhea" id="RHEA-COMP:14572"/>
        <dbReference type="ChEBI" id="CHEBI:15377"/>
        <dbReference type="ChEBI" id="CHEBI:58658"/>
        <dbReference type="ChEBI" id="CHEBI:140523"/>
        <dbReference type="EC" id="3.2.1.67"/>
    </reaction>
</comment>
<dbReference type="EMBL" id="KN880492">
    <property type="protein sequence ID" value="KIY69001.1"/>
    <property type="molecule type" value="Genomic_DNA"/>
</dbReference>
<dbReference type="GO" id="GO:0005576">
    <property type="term" value="C:extracellular region"/>
    <property type="evidence" value="ECO:0007669"/>
    <property type="project" value="UniProtKB-SubCell"/>
</dbReference>
<dbReference type="EC" id="3.2.1.67" evidence="14"/>
<evidence type="ECO:0000256" key="6">
    <source>
        <dbReference type="ARBA" id="ARBA00022801"/>
    </source>
</evidence>
<comment type="subcellular location">
    <subcellularLocation>
        <location evidence="1">Secreted</location>
    </subcellularLocation>
</comment>
<dbReference type="OrthoDB" id="187139at2759"/>
<evidence type="ECO:0000313" key="19">
    <source>
        <dbReference type="EMBL" id="KIY69001.1"/>
    </source>
</evidence>
<dbReference type="Proteomes" id="UP000054007">
    <property type="component" value="Unassembled WGS sequence"/>
</dbReference>
<keyword evidence="3" id="KW-0964">Secreted</keyword>
<keyword evidence="9" id="KW-0119">Carbohydrate metabolism</keyword>
<evidence type="ECO:0000256" key="16">
    <source>
        <dbReference type="PROSITE-ProRule" id="PRU10052"/>
    </source>
</evidence>
<dbReference type="GO" id="GO:0047911">
    <property type="term" value="F:galacturan 1,4-alpha-galacturonidase activity"/>
    <property type="evidence" value="ECO:0007669"/>
    <property type="project" value="UniProtKB-EC"/>
</dbReference>
<name>A0A0D7BH79_9AGAR</name>
<dbReference type="GO" id="GO:0045490">
    <property type="term" value="P:pectin catabolic process"/>
    <property type="evidence" value="ECO:0007669"/>
    <property type="project" value="UniProtKB-ARBA"/>
</dbReference>
<dbReference type="PANTHER" id="PTHR31736">
    <property type="match status" value="1"/>
</dbReference>
<dbReference type="PROSITE" id="PS00502">
    <property type="entry name" value="POLYGALACTURONASE"/>
    <property type="match status" value="1"/>
</dbReference>
<keyword evidence="6 17" id="KW-0378">Hydrolase</keyword>
<dbReference type="PANTHER" id="PTHR31736:SF12">
    <property type="entry name" value="EXO-POLYGALACTURONASE, PUTATIVE-RELATED"/>
    <property type="match status" value="1"/>
</dbReference>
<evidence type="ECO:0000256" key="18">
    <source>
        <dbReference type="SAM" id="SignalP"/>
    </source>
</evidence>
<evidence type="ECO:0000313" key="20">
    <source>
        <dbReference type="Proteomes" id="UP000054007"/>
    </source>
</evidence>
<keyword evidence="8" id="KW-0325">Glycoprotein</keyword>
<keyword evidence="10 17" id="KW-0326">Glycosidase</keyword>
<keyword evidence="4 18" id="KW-0732">Signal</keyword>
<keyword evidence="7" id="KW-1015">Disulfide bond</keyword>
<evidence type="ECO:0000256" key="7">
    <source>
        <dbReference type="ARBA" id="ARBA00023157"/>
    </source>
</evidence>
<feature type="active site" evidence="16">
    <location>
        <position position="234"/>
    </location>
</feature>
<keyword evidence="5" id="KW-0677">Repeat</keyword>
<evidence type="ECO:0000256" key="3">
    <source>
        <dbReference type="ARBA" id="ARBA00022525"/>
    </source>
</evidence>